<name>A0A177T081_9BASI</name>
<keyword evidence="3" id="KW-1185">Reference proteome</keyword>
<evidence type="ECO:0000256" key="1">
    <source>
        <dbReference type="SAM" id="MobiDB-lite"/>
    </source>
</evidence>
<feature type="compositionally biased region" description="Low complexity" evidence="1">
    <location>
        <begin position="298"/>
        <end position="308"/>
    </location>
</feature>
<feature type="compositionally biased region" description="Low complexity" evidence="1">
    <location>
        <begin position="226"/>
        <end position="278"/>
    </location>
</feature>
<dbReference type="EMBL" id="LWDF02000708">
    <property type="protein sequence ID" value="KAE8244111.1"/>
    <property type="molecule type" value="Genomic_DNA"/>
</dbReference>
<proteinExistence type="predicted"/>
<reference evidence="2" key="2">
    <citation type="journal article" date="2019" name="IMA Fungus">
        <title>Genome sequencing and comparison of five Tilletia species to identify candidate genes for the detection of regulated species infecting wheat.</title>
        <authorList>
            <person name="Nguyen H.D.T."/>
            <person name="Sultana T."/>
            <person name="Kesanakurti P."/>
            <person name="Hambleton S."/>
        </authorList>
    </citation>
    <scope>NUCLEOTIDE SEQUENCE</scope>
    <source>
        <strain evidence="2">DAOMC 236416</strain>
    </source>
</reference>
<feature type="compositionally biased region" description="Polar residues" evidence="1">
    <location>
        <begin position="309"/>
        <end position="320"/>
    </location>
</feature>
<evidence type="ECO:0000313" key="3">
    <source>
        <dbReference type="Proteomes" id="UP000077521"/>
    </source>
</evidence>
<feature type="compositionally biased region" description="Low complexity" evidence="1">
    <location>
        <begin position="321"/>
        <end position="335"/>
    </location>
</feature>
<dbReference type="AlphaFoldDB" id="A0A177T081"/>
<evidence type="ECO:0000313" key="2">
    <source>
        <dbReference type="EMBL" id="KAE8244111.1"/>
    </source>
</evidence>
<accession>A0A177T081</accession>
<evidence type="ECO:0008006" key="4">
    <source>
        <dbReference type="Google" id="ProtNLM"/>
    </source>
</evidence>
<gene>
    <name evidence="2" type="ORF">A4X13_0g6816</name>
</gene>
<comment type="caution">
    <text evidence="2">The sequence shown here is derived from an EMBL/GenBank/DDBJ whole genome shotgun (WGS) entry which is preliminary data.</text>
</comment>
<dbReference type="Proteomes" id="UP000077521">
    <property type="component" value="Unassembled WGS sequence"/>
</dbReference>
<sequence length="406" mass="42130">MPLQLRINPDWHPFTPKVITFTDPTFSLPLGGNDAGTPTSRNGIFPTDLPYLAQVSYDGDNLFLSEAAVSRYGCVLNEKPLSRAIRLTERVKLRTGDRLQLGWFDLDSCGQPQYGPFSLVIRMTCTISVQSVPSASHAALPSKSSPPLYGPSLSATASSFPSLPNSSVPAIPSLLSSTSAAAAPLCSAAGSILSGRTSVLTSPSDVNTSAASSPLLVDLSTSVSTSVLPSAPHHASTSVRSSTLSSSSASLPALPSSATLSPTSSLPPTSAASTCSSTRISMRITPSVFDRCSPPNPSSSSSVSASTPLRDTSASTPVPATQSSRPSPTRTQSPSFPLICAPNAGPALLPDPVPYGDLVKSLRSEMERDVHSVKHSTAPADSWADPPSVVASIHFTLLVFTSGRRT</sequence>
<organism evidence="2 3">
    <name type="scientific">Tilletia indica</name>
    <dbReference type="NCBI Taxonomy" id="43049"/>
    <lineage>
        <taxon>Eukaryota</taxon>
        <taxon>Fungi</taxon>
        <taxon>Dikarya</taxon>
        <taxon>Basidiomycota</taxon>
        <taxon>Ustilaginomycotina</taxon>
        <taxon>Exobasidiomycetes</taxon>
        <taxon>Tilletiales</taxon>
        <taxon>Tilletiaceae</taxon>
        <taxon>Tilletia</taxon>
    </lineage>
</organism>
<feature type="region of interest" description="Disordered" evidence="1">
    <location>
        <begin position="226"/>
        <end position="336"/>
    </location>
</feature>
<protein>
    <recommendedName>
        <fullName evidence="4">FHA domain-containing protein</fullName>
    </recommendedName>
</protein>
<reference evidence="2" key="1">
    <citation type="submission" date="2016-04" db="EMBL/GenBank/DDBJ databases">
        <authorList>
            <person name="Nguyen H.D."/>
            <person name="Samba Siva P."/>
            <person name="Cullis J."/>
            <person name="Levesque C.A."/>
            <person name="Hambleton S."/>
        </authorList>
    </citation>
    <scope>NUCLEOTIDE SEQUENCE</scope>
    <source>
        <strain evidence="2">DAOMC 236416</strain>
    </source>
</reference>